<gene>
    <name evidence="13" type="ORF">TheveDRAFT_1179</name>
</gene>
<dbReference type="PROSITE" id="PS00793">
    <property type="entry name" value="DHPS_2"/>
    <property type="match status" value="1"/>
</dbReference>
<dbReference type="STRING" id="926567.TheveDRAFT_1179"/>
<dbReference type="AlphaFoldDB" id="H0USL4"/>
<evidence type="ECO:0000256" key="8">
    <source>
        <dbReference type="ARBA" id="ARBA00022723"/>
    </source>
</evidence>
<proteinExistence type="inferred from homology"/>
<evidence type="ECO:0000256" key="4">
    <source>
        <dbReference type="ARBA" id="ARBA00009503"/>
    </source>
</evidence>
<evidence type="ECO:0000256" key="11">
    <source>
        <dbReference type="ARBA" id="ARBA00030193"/>
    </source>
</evidence>
<dbReference type="GO" id="GO:0046656">
    <property type="term" value="P:folic acid biosynthetic process"/>
    <property type="evidence" value="ECO:0007669"/>
    <property type="project" value="UniProtKB-KW"/>
</dbReference>
<comment type="cofactor">
    <cofactor evidence="2">
        <name>Mg(2+)</name>
        <dbReference type="ChEBI" id="CHEBI:18420"/>
    </cofactor>
</comment>
<dbReference type="InterPro" id="IPR011005">
    <property type="entry name" value="Dihydropteroate_synth-like_sf"/>
</dbReference>
<dbReference type="InterPro" id="IPR045031">
    <property type="entry name" value="DHP_synth-like"/>
</dbReference>
<comment type="catalytic activity">
    <reaction evidence="1">
        <text>(7,8-dihydropterin-6-yl)methyl diphosphate + 4-aminobenzoate = 7,8-dihydropteroate + diphosphate</text>
        <dbReference type="Rhea" id="RHEA:19949"/>
        <dbReference type="ChEBI" id="CHEBI:17836"/>
        <dbReference type="ChEBI" id="CHEBI:17839"/>
        <dbReference type="ChEBI" id="CHEBI:33019"/>
        <dbReference type="ChEBI" id="CHEBI:72950"/>
        <dbReference type="EC" id="2.5.1.15"/>
    </reaction>
</comment>
<evidence type="ECO:0000256" key="6">
    <source>
        <dbReference type="ARBA" id="ARBA00016919"/>
    </source>
</evidence>
<evidence type="ECO:0000256" key="9">
    <source>
        <dbReference type="ARBA" id="ARBA00022842"/>
    </source>
</evidence>
<dbReference type="Pfam" id="PF00809">
    <property type="entry name" value="Pterin_bind"/>
    <property type="match status" value="1"/>
</dbReference>
<dbReference type="PROSITE" id="PS50972">
    <property type="entry name" value="PTERIN_BINDING"/>
    <property type="match status" value="1"/>
</dbReference>
<protein>
    <recommendedName>
        <fullName evidence="6">Dihydropteroate synthase</fullName>
        <ecNumber evidence="5">2.5.1.15</ecNumber>
    </recommendedName>
    <alternativeName>
        <fullName evidence="11">Dihydropteroate pyrophosphorylase</fullName>
    </alternativeName>
</protein>
<dbReference type="OrthoDB" id="9811744at2"/>
<dbReference type="RefSeq" id="WP_006583797.1">
    <property type="nucleotide sequence ID" value="NZ_CM001377.1"/>
</dbReference>
<comment type="pathway">
    <text evidence="3">Cofactor biosynthesis; tetrahydrofolate biosynthesis; 7,8-dihydrofolate from 2-amino-4-hydroxy-6-hydroxymethyl-7,8-dihydropteridine diphosphate and 4-aminobenzoate: step 1/2.</text>
</comment>
<dbReference type="PANTHER" id="PTHR20941">
    <property type="entry name" value="FOLATE SYNTHESIS PROTEINS"/>
    <property type="match status" value="1"/>
</dbReference>
<keyword evidence="14" id="KW-1185">Reference proteome</keyword>
<comment type="similarity">
    <text evidence="4">Belongs to the DHPS family.</text>
</comment>
<keyword evidence="9" id="KW-0460">Magnesium</keyword>
<dbReference type="EC" id="2.5.1.15" evidence="5"/>
<evidence type="ECO:0000256" key="5">
    <source>
        <dbReference type="ARBA" id="ARBA00012458"/>
    </source>
</evidence>
<keyword evidence="8" id="KW-0479">Metal-binding</keyword>
<accession>H0USL4</accession>
<evidence type="ECO:0000256" key="2">
    <source>
        <dbReference type="ARBA" id="ARBA00001946"/>
    </source>
</evidence>
<dbReference type="InterPro" id="IPR000489">
    <property type="entry name" value="Pterin-binding_dom"/>
</dbReference>
<sequence>MTPYRLELTDDTELAERLASIGADMRSLPFFSKKKQVLCLGFKDLDFRAANAIKQEMLARGGDAVVHRGAICGSVDRSSVIILGTLGQLQSLAEKLNLMPYFGLQEVRDSLIKALRGMGIRRWSLPLPGGRTLEMGDHTKVMGIINLTPDSFFEASRSNGVERCLKTAEEMLSHGADVLDLGAESTRPGSDPVSPEEELERLINPLRAIRHRFPEAVISVDTYKSTTAAACAEEGADIINDISGLTFDPQMAGTVAKSQCALVLMHIKGRPKDMQKDPSYQDLFGEIIDFFESQIDHAKKAGIEEDRIILDPGIGFGKKPSHNLEILRHTEAFSTLGRPLLIGASRKSTIGLATGAEDPAERLEGTLAVTALCAMKGVPLVRVHDVKENVKTIKMINSIRRGSL</sequence>
<keyword evidence="10" id="KW-0289">Folate biosynthesis</keyword>
<keyword evidence="7" id="KW-0808">Transferase</keyword>
<dbReference type="HOGENOM" id="CLU_008023_1_0_0"/>
<evidence type="ECO:0000259" key="12">
    <source>
        <dbReference type="PROSITE" id="PS50972"/>
    </source>
</evidence>
<dbReference type="GO" id="GO:0046872">
    <property type="term" value="F:metal ion binding"/>
    <property type="evidence" value="ECO:0007669"/>
    <property type="project" value="UniProtKB-KW"/>
</dbReference>
<evidence type="ECO:0000256" key="3">
    <source>
        <dbReference type="ARBA" id="ARBA00004763"/>
    </source>
</evidence>
<feature type="domain" description="Pterin-binding" evidence="12">
    <location>
        <begin position="139"/>
        <end position="394"/>
    </location>
</feature>
<dbReference type="SUPFAM" id="SSF51717">
    <property type="entry name" value="Dihydropteroate synthetase-like"/>
    <property type="match status" value="1"/>
</dbReference>
<dbReference type="CDD" id="cd00739">
    <property type="entry name" value="DHPS"/>
    <property type="match status" value="1"/>
</dbReference>
<dbReference type="Proteomes" id="UP000005730">
    <property type="component" value="Chromosome"/>
</dbReference>
<evidence type="ECO:0000256" key="7">
    <source>
        <dbReference type="ARBA" id="ARBA00022679"/>
    </source>
</evidence>
<dbReference type="GO" id="GO:0004156">
    <property type="term" value="F:dihydropteroate synthase activity"/>
    <property type="evidence" value="ECO:0007669"/>
    <property type="project" value="UniProtKB-EC"/>
</dbReference>
<evidence type="ECO:0000313" key="14">
    <source>
        <dbReference type="Proteomes" id="UP000005730"/>
    </source>
</evidence>
<dbReference type="PANTHER" id="PTHR20941:SF1">
    <property type="entry name" value="FOLIC ACID SYNTHESIS PROTEIN FOL1"/>
    <property type="match status" value="1"/>
</dbReference>
<dbReference type="GO" id="GO:0046654">
    <property type="term" value="P:tetrahydrofolate biosynthetic process"/>
    <property type="evidence" value="ECO:0007669"/>
    <property type="project" value="TreeGrafter"/>
</dbReference>
<dbReference type="Gene3D" id="3.20.20.20">
    <property type="entry name" value="Dihydropteroate synthase-like"/>
    <property type="match status" value="1"/>
</dbReference>
<dbReference type="GO" id="GO:0005829">
    <property type="term" value="C:cytosol"/>
    <property type="evidence" value="ECO:0007669"/>
    <property type="project" value="TreeGrafter"/>
</dbReference>
<dbReference type="NCBIfam" id="TIGR01496">
    <property type="entry name" value="DHPS"/>
    <property type="match status" value="1"/>
</dbReference>
<name>H0USL4_9BACT</name>
<organism evidence="13 14">
    <name type="scientific">Thermanaerovibrio velox DSM 12556</name>
    <dbReference type="NCBI Taxonomy" id="926567"/>
    <lineage>
        <taxon>Bacteria</taxon>
        <taxon>Thermotogati</taxon>
        <taxon>Synergistota</taxon>
        <taxon>Synergistia</taxon>
        <taxon>Synergistales</taxon>
        <taxon>Synergistaceae</taxon>
        <taxon>Thermanaerovibrio</taxon>
    </lineage>
</organism>
<dbReference type="EMBL" id="CM001377">
    <property type="protein sequence ID" value="EHM10303.1"/>
    <property type="molecule type" value="Genomic_DNA"/>
</dbReference>
<dbReference type="FunFam" id="3.20.20.20:FF:000006">
    <property type="entry name" value="Dihydropteroate synthase"/>
    <property type="match status" value="1"/>
</dbReference>
<evidence type="ECO:0000313" key="13">
    <source>
        <dbReference type="EMBL" id="EHM10303.1"/>
    </source>
</evidence>
<dbReference type="InterPro" id="IPR006390">
    <property type="entry name" value="DHP_synth_dom"/>
</dbReference>
<reference evidence="13 14" key="1">
    <citation type="submission" date="2011-10" db="EMBL/GenBank/DDBJ databases">
        <title>The Noncontiguous Finished genome of Thermanaerovibrio velox DSM 12556.</title>
        <authorList>
            <consortium name="US DOE Joint Genome Institute (JGI-PGF)"/>
            <person name="Lucas S."/>
            <person name="Copeland A."/>
            <person name="Lapidus A."/>
            <person name="Glavina del Rio T."/>
            <person name="Dalin E."/>
            <person name="Tice H."/>
            <person name="Bruce D."/>
            <person name="Goodwin L."/>
            <person name="Pitluck S."/>
            <person name="Peters L."/>
            <person name="Mikhailova N."/>
            <person name="Teshima H."/>
            <person name="Kyrpides N."/>
            <person name="Mavromatis K."/>
            <person name="Ivanova N."/>
            <person name="Markowitz V."/>
            <person name="Cheng J.-F."/>
            <person name="Hugenholtz P."/>
            <person name="Woyke T."/>
            <person name="Wu D."/>
            <person name="Spring S."/>
            <person name="Brambilla E.-M."/>
            <person name="Klenk H.-P."/>
            <person name="Eisen J.A."/>
        </authorList>
    </citation>
    <scope>NUCLEOTIDE SEQUENCE [LARGE SCALE GENOMIC DNA]</scope>
    <source>
        <strain evidence="13 14">DSM 12556</strain>
    </source>
</reference>
<dbReference type="eggNOG" id="COG0294">
    <property type="taxonomic scope" value="Bacteria"/>
</dbReference>
<evidence type="ECO:0000256" key="1">
    <source>
        <dbReference type="ARBA" id="ARBA00000012"/>
    </source>
</evidence>
<evidence type="ECO:0000256" key="10">
    <source>
        <dbReference type="ARBA" id="ARBA00022909"/>
    </source>
</evidence>